<comment type="caution">
    <text evidence="1">The sequence shown here is derived from an EMBL/GenBank/DDBJ whole genome shotgun (WGS) entry which is preliminary data.</text>
</comment>
<gene>
    <name evidence="1" type="ORF">MBOU_34180</name>
</gene>
<dbReference type="EMBL" id="BLKZ01000001">
    <property type="protein sequence ID" value="GFG91376.1"/>
    <property type="molecule type" value="Genomic_DNA"/>
</dbReference>
<accession>A0A7I9YRT4</accession>
<organism evidence="1 2">
    <name type="scientific">Mycobacterium bourgelatii</name>
    <dbReference type="NCBI Taxonomy" id="1273442"/>
    <lineage>
        <taxon>Bacteria</taxon>
        <taxon>Bacillati</taxon>
        <taxon>Actinomycetota</taxon>
        <taxon>Actinomycetes</taxon>
        <taxon>Mycobacteriales</taxon>
        <taxon>Mycobacteriaceae</taxon>
        <taxon>Mycobacterium</taxon>
    </lineage>
</organism>
<protein>
    <submittedName>
        <fullName evidence="1">Uncharacterized protein</fullName>
    </submittedName>
</protein>
<evidence type="ECO:0000313" key="1">
    <source>
        <dbReference type="EMBL" id="GFG91376.1"/>
    </source>
</evidence>
<keyword evidence="2" id="KW-1185">Reference proteome</keyword>
<reference evidence="1 2" key="1">
    <citation type="journal article" date="2019" name="Emerg. Microbes Infect.">
        <title>Comprehensive subspecies identification of 175 nontuberculous mycobacteria species based on 7547 genomic profiles.</title>
        <authorList>
            <person name="Matsumoto Y."/>
            <person name="Kinjo T."/>
            <person name="Motooka D."/>
            <person name="Nabeya D."/>
            <person name="Jung N."/>
            <person name="Uechi K."/>
            <person name="Horii T."/>
            <person name="Iida T."/>
            <person name="Fujita J."/>
            <person name="Nakamura S."/>
        </authorList>
    </citation>
    <scope>NUCLEOTIDE SEQUENCE [LARGE SCALE GENOMIC DNA]</scope>
    <source>
        <strain evidence="1 2">JCM 30725</strain>
    </source>
</reference>
<dbReference type="Proteomes" id="UP000465360">
    <property type="component" value="Unassembled WGS sequence"/>
</dbReference>
<dbReference type="RefSeq" id="WP_163714420.1">
    <property type="nucleotide sequence ID" value="NZ_BLKZ01000001.1"/>
</dbReference>
<evidence type="ECO:0000313" key="2">
    <source>
        <dbReference type="Proteomes" id="UP000465360"/>
    </source>
</evidence>
<dbReference type="AlphaFoldDB" id="A0A7I9YRT4"/>
<proteinExistence type="predicted"/>
<sequence>MTERTKLLEYADQVLDGQIALGPRAARTAALLARLALEDWLNEQSAAWCATGQKPPTMTSKLVVLGRVKGAEVGERARRVWHSLSRAVHHHAYELQPSPAEVRHLVGQVRDLARTEPSTGL</sequence>
<name>A0A7I9YRT4_MYCBU</name>